<accession>A0A2S5D1Z8</accession>
<dbReference type="InterPro" id="IPR026935">
    <property type="entry name" value="BtrH_N"/>
</dbReference>
<dbReference type="Pfam" id="PF16169">
    <property type="entry name" value="DUF4872"/>
    <property type="match status" value="1"/>
</dbReference>
<dbReference type="Pfam" id="PF14399">
    <property type="entry name" value="BtrH_N"/>
    <property type="match status" value="1"/>
</dbReference>
<comment type="caution">
    <text evidence="3">The sequence shown here is derived from an EMBL/GenBank/DDBJ whole genome shotgun (WGS) entry which is preliminary data.</text>
</comment>
<proteinExistence type="predicted"/>
<dbReference type="InterPro" id="IPR032369">
    <property type="entry name" value="DUF4872"/>
</dbReference>
<protein>
    <recommendedName>
        <fullName evidence="5">Butirosin biosynthesis protein H N-terminal domain-containing protein</fullName>
    </recommendedName>
</protein>
<dbReference type="AlphaFoldDB" id="A0A2S5D1Z8"/>
<evidence type="ECO:0000313" key="3">
    <source>
        <dbReference type="EMBL" id="POZ57100.1"/>
    </source>
</evidence>
<evidence type="ECO:0000259" key="2">
    <source>
        <dbReference type="Pfam" id="PF16169"/>
    </source>
</evidence>
<evidence type="ECO:0000313" key="4">
    <source>
        <dbReference type="Proteomes" id="UP000237319"/>
    </source>
</evidence>
<reference evidence="3 4" key="1">
    <citation type="submission" date="2017-11" db="EMBL/GenBank/DDBJ databases">
        <title>Genome sequence of Lysinibacillus sphaericus, a lignin-degrading bacteria isolated from municipal solid waste soil.</title>
        <authorList>
            <person name="Persinoti G.F."/>
            <person name="Paixao D.A."/>
            <person name="Bugg T.D."/>
            <person name="Squina F.M."/>
        </authorList>
    </citation>
    <scope>NUCLEOTIDE SEQUENCE [LARGE SCALE GENOMIC DNA]</scope>
    <source>
        <strain evidence="3 4">A1</strain>
    </source>
</reference>
<dbReference type="EMBL" id="PGLV01000001">
    <property type="protein sequence ID" value="POZ57100.1"/>
    <property type="molecule type" value="Genomic_DNA"/>
</dbReference>
<keyword evidence="4" id="KW-1185">Reference proteome</keyword>
<name>A0A2S5D1Z8_LYSSH</name>
<dbReference type="Proteomes" id="UP000237319">
    <property type="component" value="Unassembled WGS sequence"/>
</dbReference>
<sequence>MKILDKFPVQEGLHCASTSLSEIMKYNGYDFSEPLVFGISSGLDFIYLNQFYKSHCRLVFTRTPMLENEFFNNIGAQFKWNRRPLEYVDIVNNINKGNPLLVQADPSILDFFDVQIPSVAGHTLTIIGYDYNKNLSISDSIGSEIFSCSYENLCEAINVEKPPLYIRNIWGVVNSIEIKERVEQIIFKAMKKNALKMLNPPTNHSGIKAIYKLYNEIPQWRYLENYNLLCNHVYNSIENIGTGGSGFRNIYGDFLKEINEFTSEIDIAVIIEKNFKLAKLYRELSKYFYLEYRDNGKTYVDIIQTLLLKIIESESDFWENIYSNC</sequence>
<evidence type="ECO:0000259" key="1">
    <source>
        <dbReference type="Pfam" id="PF14399"/>
    </source>
</evidence>
<organism evidence="3 4">
    <name type="scientific">Lysinibacillus sphaericus</name>
    <name type="common">Bacillus sphaericus</name>
    <dbReference type="NCBI Taxonomy" id="1421"/>
    <lineage>
        <taxon>Bacteria</taxon>
        <taxon>Bacillati</taxon>
        <taxon>Bacillota</taxon>
        <taxon>Bacilli</taxon>
        <taxon>Bacillales</taxon>
        <taxon>Bacillaceae</taxon>
        <taxon>Lysinibacillus</taxon>
    </lineage>
</organism>
<gene>
    <name evidence="3" type="ORF">LYSIN_01883</name>
</gene>
<feature type="domain" description="DUF4872" evidence="2">
    <location>
        <begin position="153"/>
        <end position="320"/>
    </location>
</feature>
<evidence type="ECO:0008006" key="5">
    <source>
        <dbReference type="Google" id="ProtNLM"/>
    </source>
</evidence>
<dbReference type="RefSeq" id="WP_103977045.1">
    <property type="nucleotide sequence ID" value="NZ_PGLV01000001.1"/>
</dbReference>
<feature type="domain" description="Butirosin biosynthesis protein H N-terminal" evidence="1">
    <location>
        <begin position="14"/>
        <end position="139"/>
    </location>
</feature>